<keyword evidence="6" id="KW-0677">Repeat</keyword>
<evidence type="ECO:0000256" key="15">
    <source>
        <dbReference type="ARBA" id="ARBA00042438"/>
    </source>
</evidence>
<comment type="subunit">
    <text evidence="16">Interacts with PPP1CA. Interacts with EIF2S1. Interacts with PCNA. Interacts with LYN and KMT2A/MLL1. Interacts with PPP1R1A and SMARCB1. Interacts with SMAD7. Interacts with BAG1. Interacts with NOX4.</text>
</comment>
<feature type="compositionally biased region" description="Polar residues" evidence="17">
    <location>
        <begin position="351"/>
        <end position="360"/>
    </location>
</feature>
<dbReference type="Proteomes" id="UP000558488">
    <property type="component" value="Unassembled WGS sequence"/>
</dbReference>
<keyword evidence="4" id="KW-0597">Phosphoprotein</keyword>
<keyword evidence="20" id="KW-1185">Reference proteome</keyword>
<keyword evidence="13" id="KW-0472">Membrane</keyword>
<keyword evidence="10" id="KW-0810">Translation regulation</keyword>
<feature type="compositionally biased region" description="Acidic residues" evidence="17">
    <location>
        <begin position="370"/>
        <end position="388"/>
    </location>
</feature>
<feature type="compositionally biased region" description="Polar residues" evidence="17">
    <location>
        <begin position="552"/>
        <end position="564"/>
    </location>
</feature>
<keyword evidence="9" id="KW-0832">Ubl conjugation</keyword>
<dbReference type="GO" id="GO:0005741">
    <property type="term" value="C:mitochondrial outer membrane"/>
    <property type="evidence" value="ECO:0007669"/>
    <property type="project" value="UniProtKB-SubCell"/>
</dbReference>
<evidence type="ECO:0000256" key="11">
    <source>
        <dbReference type="ARBA" id="ARBA00023016"/>
    </source>
</evidence>
<evidence type="ECO:0000313" key="20">
    <source>
        <dbReference type="Proteomes" id="UP000558488"/>
    </source>
</evidence>
<dbReference type="PANTHER" id="PTHR16489">
    <property type="entry name" value="GH11727P"/>
    <property type="match status" value="1"/>
</dbReference>
<dbReference type="InterPro" id="IPR019523">
    <property type="entry name" value="Prot_Pase1_reg-su15A/B_C"/>
</dbReference>
<evidence type="ECO:0000256" key="8">
    <source>
        <dbReference type="ARBA" id="ARBA00022824"/>
    </source>
</evidence>
<dbReference type="GO" id="GO:0006915">
    <property type="term" value="P:apoptotic process"/>
    <property type="evidence" value="ECO:0007669"/>
    <property type="project" value="UniProtKB-KW"/>
</dbReference>
<feature type="region of interest" description="Disordered" evidence="17">
    <location>
        <begin position="115"/>
        <end position="145"/>
    </location>
</feature>
<evidence type="ECO:0000256" key="6">
    <source>
        <dbReference type="ARBA" id="ARBA00022737"/>
    </source>
</evidence>
<feature type="compositionally biased region" description="Acidic residues" evidence="17">
    <location>
        <begin position="115"/>
        <end position="125"/>
    </location>
</feature>
<keyword evidence="8" id="KW-0256">Endoplasmic reticulum</keyword>
<feature type="compositionally biased region" description="Low complexity" evidence="17">
    <location>
        <begin position="704"/>
        <end position="722"/>
    </location>
</feature>
<evidence type="ECO:0000256" key="5">
    <source>
        <dbReference type="ARBA" id="ARBA00022703"/>
    </source>
</evidence>
<feature type="compositionally biased region" description="Acidic residues" evidence="17">
    <location>
        <begin position="494"/>
        <end position="514"/>
    </location>
</feature>
<evidence type="ECO:0000256" key="3">
    <source>
        <dbReference type="ARBA" id="ARBA00010161"/>
    </source>
</evidence>
<feature type="compositionally biased region" description="Acidic residues" evidence="17">
    <location>
        <begin position="261"/>
        <end position="276"/>
    </location>
</feature>
<evidence type="ECO:0000313" key="19">
    <source>
        <dbReference type="EMBL" id="KAF6273760.1"/>
    </source>
</evidence>
<evidence type="ECO:0000256" key="17">
    <source>
        <dbReference type="SAM" id="MobiDB-lite"/>
    </source>
</evidence>
<comment type="similarity">
    <text evidence="3">Belongs to the PPP1R15 family.</text>
</comment>
<accession>A0A7J7RC44</accession>
<feature type="compositionally biased region" description="Basic and acidic residues" evidence="17">
    <location>
        <begin position="231"/>
        <end position="242"/>
    </location>
</feature>
<reference evidence="19 20" key="1">
    <citation type="journal article" date="2020" name="Nature">
        <title>Six reference-quality genomes reveal evolution of bat adaptations.</title>
        <authorList>
            <person name="Jebb D."/>
            <person name="Huang Z."/>
            <person name="Pippel M."/>
            <person name="Hughes G.M."/>
            <person name="Lavrichenko K."/>
            <person name="Devanna P."/>
            <person name="Winkler S."/>
            <person name="Jermiin L.S."/>
            <person name="Skirmuntt E.C."/>
            <person name="Katzourakis A."/>
            <person name="Burkitt-Gray L."/>
            <person name="Ray D.A."/>
            <person name="Sullivan K.A.M."/>
            <person name="Roscito J.G."/>
            <person name="Kirilenko B.M."/>
            <person name="Davalos L.M."/>
            <person name="Corthals A.P."/>
            <person name="Power M.L."/>
            <person name="Jones G."/>
            <person name="Ransome R.D."/>
            <person name="Dechmann D.K.N."/>
            <person name="Locatelli A.G."/>
            <person name="Puechmaille S.J."/>
            <person name="Fedrigo O."/>
            <person name="Jarvis E.D."/>
            <person name="Hiller M."/>
            <person name="Vernes S.C."/>
            <person name="Myers E.W."/>
            <person name="Teeling E.C."/>
        </authorList>
    </citation>
    <scope>NUCLEOTIDE SEQUENCE [LARGE SCALE GENOMIC DNA]</scope>
    <source>
        <strain evidence="19">MPipKuh1</strain>
        <tissue evidence="19">Flight muscle</tissue>
    </source>
</reference>
<evidence type="ECO:0000256" key="4">
    <source>
        <dbReference type="ARBA" id="ARBA00022553"/>
    </source>
</evidence>
<feature type="domain" description="Protein phosphatase 1 regulatory subunit 15A/B C-terminal" evidence="18">
    <location>
        <begin position="635"/>
        <end position="701"/>
    </location>
</feature>
<dbReference type="GO" id="GO:0000164">
    <property type="term" value="C:protein phosphatase type 1 complex"/>
    <property type="evidence" value="ECO:0007669"/>
    <property type="project" value="TreeGrafter"/>
</dbReference>
<name>A0A7J7RC44_PIPKU</name>
<keyword evidence="11" id="KW-0346">Stress response</keyword>
<organism evidence="19 20">
    <name type="scientific">Pipistrellus kuhlii</name>
    <name type="common">Kuhl's pipistrelle</name>
    <dbReference type="NCBI Taxonomy" id="59472"/>
    <lineage>
        <taxon>Eukaryota</taxon>
        <taxon>Metazoa</taxon>
        <taxon>Chordata</taxon>
        <taxon>Craniata</taxon>
        <taxon>Vertebrata</taxon>
        <taxon>Euteleostomi</taxon>
        <taxon>Mammalia</taxon>
        <taxon>Eutheria</taxon>
        <taxon>Laurasiatheria</taxon>
        <taxon>Chiroptera</taxon>
        <taxon>Yangochiroptera</taxon>
        <taxon>Vespertilionidae</taxon>
        <taxon>Pipistrellus</taxon>
    </lineage>
</organism>
<evidence type="ECO:0000259" key="18">
    <source>
        <dbReference type="Pfam" id="PF10488"/>
    </source>
</evidence>
<feature type="compositionally biased region" description="Acidic residues" evidence="17">
    <location>
        <begin position="537"/>
        <end position="550"/>
    </location>
</feature>
<comment type="caution">
    <text evidence="19">The sequence shown here is derived from an EMBL/GenBank/DDBJ whole genome shotgun (WGS) entry which is preliminary data.</text>
</comment>
<evidence type="ECO:0000256" key="16">
    <source>
        <dbReference type="ARBA" id="ARBA00047011"/>
    </source>
</evidence>
<evidence type="ECO:0000256" key="1">
    <source>
        <dbReference type="ARBA" id="ARBA00004397"/>
    </source>
</evidence>
<sequence length="743" mass="80083">MAPGQVPQPPPWRDAHPFHLLSPLVGLLSRAWSRLRGPGPLKPWLEEAVTGADQGEACLEEAAMAALATHYAPWGGHPQWEPGDSGRAEEDARLFWGACPALKANSSLLEAWELSDDDDEEEYGGEEATSIPIEQGSDCVSGQPAPRSLSLLRTLLDPRVEEETEAGGVAEDKVITFSPPPSHWEGCPGMEQEEGGEAVNKVSRTSTSPSPPDSKPRAWACAAGEEAGAEEEGRTEKKETRKTSISSSSADPRLSAWECPSGEESEEGEKAEEEADPEPHSSVLSPRPLLGLCHHQPEEDNASGETEGLSANPTTRAFTKAWVCWPGEDTEEEEEDSDSEAAEEEGEAESPSSIPPTSSFLRAWVFQPGEDTEEEDSDWGEAEEEGEAEGPSSIPLTSTFLRAWVYQPGEDTEEEDEDSDWGEAEEEGEAEDPPSTPPASALLRAWVYQPGEDSEEEEEDSDSGAAEEEGEAEGPPSTPPASALLRAWVYQPGEDSEEEEEDSDSGAAEEEGEAEGPPSTPPASALLRAWVYRPGEDTEEEDEDEEDDSETAGSGPSPSLQAQSALLRDWTYPPGTETEGVEAAEEAEPFRVAIYLPGEKPPPPWPLPRLPLRLRRRLRAAGTPTQHPDPGTPQARKVHFSEEVSVHFLVVWAGPAQAARRGPWEQFARDRSRFARRIAQAQELLGPCLTPEARARAWARLGNAPSPLAATPATAQPAPTSSVQATPLCVSLSPALDLSGRRG</sequence>
<dbReference type="GO" id="GO:0034976">
    <property type="term" value="P:response to endoplasmic reticulum stress"/>
    <property type="evidence" value="ECO:0007669"/>
    <property type="project" value="TreeGrafter"/>
</dbReference>
<evidence type="ECO:0000256" key="7">
    <source>
        <dbReference type="ARBA" id="ARBA00022787"/>
    </source>
</evidence>
<feature type="compositionally biased region" description="Low complexity" evidence="17">
    <location>
        <begin position="217"/>
        <end position="226"/>
    </location>
</feature>
<feature type="region of interest" description="Disordered" evidence="17">
    <location>
        <begin position="704"/>
        <end position="726"/>
    </location>
</feature>
<comment type="subcellular location">
    <subcellularLocation>
        <location evidence="1">Endoplasmic reticulum membrane</location>
        <topology evidence="1">Peripheral membrane protein</topology>
        <orientation evidence="1">Cytoplasmic side</orientation>
    </subcellularLocation>
    <subcellularLocation>
        <location evidence="2">Mitochondrion outer membrane</location>
        <topology evidence="2">Peripheral membrane protein</topology>
        <orientation evidence="2">Cytoplasmic side</orientation>
    </subcellularLocation>
</comment>
<keyword evidence="12" id="KW-0496">Mitochondrion</keyword>
<protein>
    <recommendedName>
        <fullName evidence="14">Protein phosphatase 1 regulatory subunit 15A</fullName>
    </recommendedName>
    <alternativeName>
        <fullName evidence="15">Growth arrest and DNA damage-inducible protein GADD34</fullName>
    </alternativeName>
</protein>
<evidence type="ECO:0000256" key="12">
    <source>
        <dbReference type="ARBA" id="ARBA00023128"/>
    </source>
</evidence>
<evidence type="ECO:0000256" key="14">
    <source>
        <dbReference type="ARBA" id="ARBA00040008"/>
    </source>
</evidence>
<proteinExistence type="inferred from homology"/>
<feature type="compositionally biased region" description="Acidic residues" evidence="17">
    <location>
        <begin position="452"/>
        <end position="472"/>
    </location>
</feature>
<keyword evidence="7" id="KW-1000">Mitochondrion outer membrane</keyword>
<dbReference type="GO" id="GO:0005789">
    <property type="term" value="C:endoplasmic reticulum membrane"/>
    <property type="evidence" value="ECO:0007669"/>
    <property type="project" value="UniProtKB-SubCell"/>
</dbReference>
<evidence type="ECO:0000256" key="9">
    <source>
        <dbReference type="ARBA" id="ARBA00022843"/>
    </source>
</evidence>
<evidence type="ECO:0000256" key="10">
    <source>
        <dbReference type="ARBA" id="ARBA00022845"/>
    </source>
</evidence>
<evidence type="ECO:0000256" key="13">
    <source>
        <dbReference type="ARBA" id="ARBA00023136"/>
    </source>
</evidence>
<keyword evidence="5" id="KW-0053">Apoptosis</keyword>
<feature type="compositionally biased region" description="Acidic residues" evidence="17">
    <location>
        <begin position="410"/>
        <end position="432"/>
    </location>
</feature>
<dbReference type="PANTHER" id="PTHR16489:SF14">
    <property type="entry name" value="PROTEIN PHOSPHATASE 1 REGULATORY SUBUNIT 15A"/>
    <property type="match status" value="1"/>
</dbReference>
<dbReference type="EMBL" id="JACAGB010000084">
    <property type="protein sequence ID" value="KAF6273760.1"/>
    <property type="molecule type" value="Genomic_DNA"/>
</dbReference>
<feature type="compositionally biased region" description="Acidic residues" evidence="17">
    <location>
        <begin position="328"/>
        <end position="348"/>
    </location>
</feature>
<evidence type="ECO:0000256" key="2">
    <source>
        <dbReference type="ARBA" id="ARBA00004570"/>
    </source>
</evidence>
<dbReference type="InterPro" id="IPR051254">
    <property type="entry name" value="PPP1R15"/>
</dbReference>
<dbReference type="AlphaFoldDB" id="A0A7J7RC44"/>
<dbReference type="Pfam" id="PF10488">
    <property type="entry name" value="PP1c_bdg"/>
    <property type="match status" value="1"/>
</dbReference>
<dbReference type="GO" id="GO:0006417">
    <property type="term" value="P:regulation of translation"/>
    <property type="evidence" value="ECO:0007669"/>
    <property type="project" value="UniProtKB-KW"/>
</dbReference>
<gene>
    <name evidence="19" type="ORF">mPipKuh1_013956</name>
</gene>
<feature type="region of interest" description="Disordered" evidence="17">
    <location>
        <begin position="162"/>
        <end position="585"/>
    </location>
</feature>
<dbReference type="GO" id="GO:0019888">
    <property type="term" value="F:protein phosphatase regulator activity"/>
    <property type="evidence" value="ECO:0007669"/>
    <property type="project" value="TreeGrafter"/>
</dbReference>